<dbReference type="PANTHER" id="PTHR39673">
    <property type="entry name" value="TUNGSTEN FORMYLMETHANOFURAN DEHYDROGENASE, SUBUNIT C (FWDC)"/>
    <property type="match status" value="1"/>
</dbReference>
<dbReference type="InterPro" id="IPR036485">
    <property type="entry name" value="Glu_synth_asu_C_sf"/>
</dbReference>
<dbReference type="Gene3D" id="2.160.20.60">
    <property type="entry name" value="Glutamate synthase, alpha subunit, C-terminal domain"/>
    <property type="match status" value="2"/>
</dbReference>
<dbReference type="KEGG" id="ntg:NSCAC_0005"/>
<feature type="domain" description="Glutamate synthase alpha subunit C-terminal" evidence="1">
    <location>
        <begin position="84"/>
        <end position="221"/>
    </location>
</feature>
<dbReference type="RefSeq" id="WP_197745198.1">
    <property type="nucleotide sequence ID" value="NZ_LR778175.1"/>
</dbReference>
<evidence type="ECO:0000313" key="2">
    <source>
        <dbReference type="EMBL" id="CAB1274105.1"/>
    </source>
</evidence>
<gene>
    <name evidence="2" type="ORF">NSCAC_0005</name>
</gene>
<dbReference type="GO" id="GO:0018493">
    <property type="term" value="F:formylmethanofuran dehydrogenase activity"/>
    <property type="evidence" value="ECO:0007669"/>
    <property type="project" value="InterPro"/>
</dbReference>
<dbReference type="AlphaFoldDB" id="A0A7G1Q752"/>
<organism evidence="2 3">
    <name type="scientific">Candidatus Nitrosacidococcus tergens</name>
    <dbReference type="NCBI Taxonomy" id="553981"/>
    <lineage>
        <taxon>Bacteria</taxon>
        <taxon>Pseudomonadati</taxon>
        <taxon>Pseudomonadota</taxon>
        <taxon>Gammaproteobacteria</taxon>
        <taxon>Chromatiales</taxon>
        <taxon>Chromatiaceae</taxon>
        <taxon>Candidatus Nitrosacidococcus</taxon>
    </lineage>
</organism>
<dbReference type="InterPro" id="IPR017550">
    <property type="entry name" value="Formylmethanofuran_DH_suC"/>
</dbReference>
<dbReference type="Pfam" id="PF01493">
    <property type="entry name" value="GXGXG"/>
    <property type="match status" value="1"/>
</dbReference>
<dbReference type="InterPro" id="IPR002489">
    <property type="entry name" value="Glu_synth_asu_C"/>
</dbReference>
<keyword evidence="3" id="KW-1185">Reference proteome</keyword>
<dbReference type="EMBL" id="LR778175">
    <property type="protein sequence ID" value="CAB1274105.1"/>
    <property type="molecule type" value="Genomic_DNA"/>
</dbReference>
<evidence type="ECO:0000259" key="1">
    <source>
        <dbReference type="Pfam" id="PF01493"/>
    </source>
</evidence>
<accession>A0A7G1Q752</accession>
<keyword evidence="2" id="KW-0560">Oxidoreductase</keyword>
<dbReference type="PANTHER" id="PTHR39673:SF5">
    <property type="entry name" value="TUNGSTEN-CONTAINING FORMYLMETHANOFURAN DEHYDROGENASE 2 SUBUNIT C"/>
    <property type="match status" value="1"/>
</dbReference>
<name>A0A7G1Q752_9GAMM</name>
<dbReference type="GO" id="GO:0046914">
    <property type="term" value="F:transition metal ion binding"/>
    <property type="evidence" value="ECO:0007669"/>
    <property type="project" value="InterPro"/>
</dbReference>
<dbReference type="NCBIfam" id="TIGR03122">
    <property type="entry name" value="one_C_dehyd_C"/>
    <property type="match status" value="1"/>
</dbReference>
<sequence length="274" mass="29859">MKTTPLTFTLDNPPSQRIDVSFLIPKNLSHLSLAEIKAYLLYVDNQKIRIGELFNINGNDINHIIFSGQTQKLDYIGKNLSSGQITIQGSCGFYSGMGMSGGEIIVYGNTDSFAACEMKNGLLKIYGNCNDFLGAAAPNNRIGMSGGIVVVKGNSGDRVGDQMRRGTLLIEGDTGDYLGSRMIAGTIAILGGTGSYIGYGMKRGTLLLWQKPNKLSATFNDCGVHNLEFLSFMLNSYKKLDTQFSNPEMIIHRVHRFCGDMACLGQGEILIKQT</sequence>
<dbReference type="EC" id="1.2.99.5" evidence="2"/>
<dbReference type="Proteomes" id="UP000516072">
    <property type="component" value="Chromosome"/>
</dbReference>
<dbReference type="GO" id="GO:0015948">
    <property type="term" value="P:methanogenesis"/>
    <property type="evidence" value="ECO:0007669"/>
    <property type="project" value="InterPro"/>
</dbReference>
<reference evidence="2 3" key="1">
    <citation type="submission" date="2020-03" db="EMBL/GenBank/DDBJ databases">
        <authorList>
            <person name="Picone N."/>
        </authorList>
    </citation>
    <scope>NUCLEOTIDE SEQUENCE [LARGE SCALE GENOMIC DNA]</scope>
    <source>
        <strain evidence="2">NSCAC1</strain>
    </source>
</reference>
<protein>
    <submittedName>
        <fullName evidence="2">Formylmethanofuran dehydrogenase, subunit C</fullName>
        <ecNumber evidence="2">1.2.99.5</ecNumber>
    </submittedName>
</protein>
<proteinExistence type="predicted"/>
<evidence type="ECO:0000313" key="3">
    <source>
        <dbReference type="Proteomes" id="UP000516072"/>
    </source>
</evidence>
<dbReference type="SUPFAM" id="SSF69336">
    <property type="entry name" value="Alpha subunit of glutamate synthase, C-terminal domain"/>
    <property type="match status" value="1"/>
</dbReference>